<dbReference type="GO" id="GO:0008173">
    <property type="term" value="F:RNA methyltransferase activity"/>
    <property type="evidence" value="ECO:0007669"/>
    <property type="project" value="InterPro"/>
</dbReference>
<reference evidence="4" key="1">
    <citation type="submission" date="2018-06" db="EMBL/GenBank/DDBJ databases">
        <authorList>
            <person name="Zhirakovskaya E."/>
        </authorList>
    </citation>
    <scope>NUCLEOTIDE SEQUENCE</scope>
</reference>
<name>A0A3B0Y390_9ZZZZ</name>
<dbReference type="GO" id="GO:0032259">
    <property type="term" value="P:methylation"/>
    <property type="evidence" value="ECO:0007669"/>
    <property type="project" value="UniProtKB-KW"/>
</dbReference>
<evidence type="ECO:0000259" key="3">
    <source>
        <dbReference type="Pfam" id="PF00588"/>
    </source>
</evidence>
<dbReference type="Pfam" id="PF00588">
    <property type="entry name" value="SpoU_methylase"/>
    <property type="match status" value="1"/>
</dbReference>
<protein>
    <recommendedName>
        <fullName evidence="3">tRNA/rRNA methyltransferase SpoU type domain-containing protein</fullName>
    </recommendedName>
</protein>
<dbReference type="GO" id="GO:0006396">
    <property type="term" value="P:RNA processing"/>
    <property type="evidence" value="ECO:0007669"/>
    <property type="project" value="InterPro"/>
</dbReference>
<evidence type="ECO:0000256" key="2">
    <source>
        <dbReference type="ARBA" id="ARBA00022679"/>
    </source>
</evidence>
<dbReference type="InterPro" id="IPR051259">
    <property type="entry name" value="rRNA_Methyltransferase"/>
</dbReference>
<feature type="domain" description="tRNA/rRNA methyltransferase SpoU type" evidence="3">
    <location>
        <begin position="26"/>
        <end position="164"/>
    </location>
</feature>
<dbReference type="PANTHER" id="PTHR43191:SF2">
    <property type="entry name" value="RRNA METHYLTRANSFERASE 3, MITOCHONDRIAL"/>
    <property type="match status" value="1"/>
</dbReference>
<dbReference type="CDD" id="cd18082">
    <property type="entry name" value="SpoU-like_family"/>
    <property type="match status" value="1"/>
</dbReference>
<gene>
    <name evidence="4" type="ORF">MNBD_GAMMA08-2480</name>
</gene>
<dbReference type="SUPFAM" id="SSF75217">
    <property type="entry name" value="alpha/beta knot"/>
    <property type="match status" value="1"/>
</dbReference>
<dbReference type="Gene3D" id="3.40.1280.10">
    <property type="match status" value="1"/>
</dbReference>
<keyword evidence="1" id="KW-0489">Methyltransferase</keyword>
<dbReference type="GO" id="GO:0003723">
    <property type="term" value="F:RNA binding"/>
    <property type="evidence" value="ECO:0007669"/>
    <property type="project" value="InterPro"/>
</dbReference>
<proteinExistence type="predicted"/>
<evidence type="ECO:0000256" key="1">
    <source>
        <dbReference type="ARBA" id="ARBA00022603"/>
    </source>
</evidence>
<sequence length="171" mass="18997">MTTNQQLNGDELHQRQKQNKKNNAPVIICDGLQTPENLGSILRVADAVGSKGIILLDNEMDLNNKKISKIARSTNKQLNIEALSFSDFLNSKNRFENLFALEITSHSVNAFESSIINCDAILLGHESKGIREAALAICNGVFHLPMFGTNGSMNVSHAVAVFLYEWRRQQI</sequence>
<dbReference type="InterPro" id="IPR029028">
    <property type="entry name" value="Alpha/beta_knot_MTases"/>
</dbReference>
<dbReference type="EMBL" id="UOFH01000233">
    <property type="protein sequence ID" value="VAW62934.1"/>
    <property type="molecule type" value="Genomic_DNA"/>
</dbReference>
<dbReference type="InterPro" id="IPR001537">
    <property type="entry name" value="SpoU_MeTrfase"/>
</dbReference>
<dbReference type="PANTHER" id="PTHR43191">
    <property type="entry name" value="RRNA METHYLTRANSFERASE 3"/>
    <property type="match status" value="1"/>
</dbReference>
<dbReference type="InterPro" id="IPR029026">
    <property type="entry name" value="tRNA_m1G_MTases_N"/>
</dbReference>
<organism evidence="4">
    <name type="scientific">hydrothermal vent metagenome</name>
    <dbReference type="NCBI Taxonomy" id="652676"/>
    <lineage>
        <taxon>unclassified sequences</taxon>
        <taxon>metagenomes</taxon>
        <taxon>ecological metagenomes</taxon>
    </lineage>
</organism>
<keyword evidence="2" id="KW-0808">Transferase</keyword>
<dbReference type="AlphaFoldDB" id="A0A3B0Y390"/>
<accession>A0A3B0Y390</accession>
<evidence type="ECO:0000313" key="4">
    <source>
        <dbReference type="EMBL" id="VAW62934.1"/>
    </source>
</evidence>